<proteinExistence type="predicted"/>
<reference evidence="1 2" key="1">
    <citation type="journal article" date="2013" name="Syst. Appl. Microbiol.">
        <title>Phylogenetic position and virulence apparatus of the pear flower necrosis pathogen Erwinia piriflorinigrans CFBP 5888T as assessed by comparative genomics.</title>
        <authorList>
            <person name="Smits T.H."/>
            <person name="Rezzonico F."/>
            <person name="Lopez M.M."/>
            <person name="Blom J."/>
            <person name="Goesmann A."/>
            <person name="Frey J.E."/>
            <person name="Duffy B."/>
        </authorList>
    </citation>
    <scope>NUCLEOTIDE SEQUENCE [LARGE SCALE GENOMIC DNA]</scope>
    <source>
        <strain evidence="2">CFBP5888</strain>
    </source>
</reference>
<dbReference type="STRING" id="1161919.EPIR_2253"/>
<sequence length="39" mass="4462">MMDNSSQDQQEMKTAPPFRNVKVRGFIGVQALIQLPKEE</sequence>
<organism evidence="1 2">
    <name type="scientific">Erwinia piriflorinigrans CFBP 5888</name>
    <dbReference type="NCBI Taxonomy" id="1161919"/>
    <lineage>
        <taxon>Bacteria</taxon>
        <taxon>Pseudomonadati</taxon>
        <taxon>Pseudomonadota</taxon>
        <taxon>Gammaproteobacteria</taxon>
        <taxon>Enterobacterales</taxon>
        <taxon>Erwiniaceae</taxon>
        <taxon>Erwinia</taxon>
    </lineage>
</organism>
<evidence type="ECO:0000313" key="1">
    <source>
        <dbReference type="EMBL" id="CCG87618.1"/>
    </source>
</evidence>
<gene>
    <name evidence="1" type="ORF">EPIR_2253</name>
</gene>
<evidence type="ECO:0000313" key="2">
    <source>
        <dbReference type="Proteomes" id="UP000018217"/>
    </source>
</evidence>
<accession>V5Z9I7</accession>
<protein>
    <submittedName>
        <fullName evidence="1">Uncharacterized protein</fullName>
    </submittedName>
</protein>
<name>V5Z9I7_9GAMM</name>
<comment type="caution">
    <text evidence="1">The sequence shown here is derived from an EMBL/GenBank/DDBJ whole genome shotgun (WGS) entry which is preliminary data.</text>
</comment>
<dbReference type="Proteomes" id="UP000018217">
    <property type="component" value="Unassembled WGS sequence"/>
</dbReference>
<dbReference type="EMBL" id="CAHS01000015">
    <property type="protein sequence ID" value="CCG87618.1"/>
    <property type="molecule type" value="Genomic_DNA"/>
</dbReference>
<dbReference type="AlphaFoldDB" id="V5Z9I7"/>
<keyword evidence="2" id="KW-1185">Reference proteome</keyword>